<sequence length="109" mass="11956">MIFGQQNSSVEALINQSTRRWRIEVIDHCFSSTEAELIESGLGLRSTMVVAASNARTDDEGDLQASFGGRQGCYSIGIHELGTMESKEPDLVQPDRMPNESDTEHLKGA</sequence>
<organism evidence="2 3">
    <name type="scientific">Lithocarpus litseifolius</name>
    <dbReference type="NCBI Taxonomy" id="425828"/>
    <lineage>
        <taxon>Eukaryota</taxon>
        <taxon>Viridiplantae</taxon>
        <taxon>Streptophyta</taxon>
        <taxon>Embryophyta</taxon>
        <taxon>Tracheophyta</taxon>
        <taxon>Spermatophyta</taxon>
        <taxon>Magnoliopsida</taxon>
        <taxon>eudicotyledons</taxon>
        <taxon>Gunneridae</taxon>
        <taxon>Pentapetalae</taxon>
        <taxon>rosids</taxon>
        <taxon>fabids</taxon>
        <taxon>Fagales</taxon>
        <taxon>Fagaceae</taxon>
        <taxon>Lithocarpus</taxon>
    </lineage>
</organism>
<evidence type="ECO:0000313" key="2">
    <source>
        <dbReference type="EMBL" id="KAL0006684.1"/>
    </source>
</evidence>
<keyword evidence="3" id="KW-1185">Reference proteome</keyword>
<feature type="compositionally biased region" description="Basic and acidic residues" evidence="1">
    <location>
        <begin position="97"/>
        <end position="109"/>
    </location>
</feature>
<evidence type="ECO:0000313" key="3">
    <source>
        <dbReference type="Proteomes" id="UP001459277"/>
    </source>
</evidence>
<dbReference type="EMBL" id="JAZDWU010000003">
    <property type="protein sequence ID" value="KAL0006684.1"/>
    <property type="molecule type" value="Genomic_DNA"/>
</dbReference>
<evidence type="ECO:0000256" key="1">
    <source>
        <dbReference type="SAM" id="MobiDB-lite"/>
    </source>
</evidence>
<comment type="caution">
    <text evidence="2">The sequence shown here is derived from an EMBL/GenBank/DDBJ whole genome shotgun (WGS) entry which is preliminary data.</text>
</comment>
<proteinExistence type="predicted"/>
<accession>A0AAW2DAQ6</accession>
<gene>
    <name evidence="2" type="ORF">SO802_008186</name>
</gene>
<dbReference type="AlphaFoldDB" id="A0AAW2DAQ6"/>
<name>A0AAW2DAQ6_9ROSI</name>
<feature type="region of interest" description="Disordered" evidence="1">
    <location>
        <begin position="86"/>
        <end position="109"/>
    </location>
</feature>
<reference evidence="2 3" key="1">
    <citation type="submission" date="2024-01" db="EMBL/GenBank/DDBJ databases">
        <title>A telomere-to-telomere, gap-free genome of sweet tea (Lithocarpus litseifolius).</title>
        <authorList>
            <person name="Zhou J."/>
        </authorList>
    </citation>
    <scope>NUCLEOTIDE SEQUENCE [LARGE SCALE GENOMIC DNA]</scope>
    <source>
        <strain evidence="2">Zhou-2022a</strain>
        <tissue evidence="2">Leaf</tissue>
    </source>
</reference>
<dbReference type="Proteomes" id="UP001459277">
    <property type="component" value="Unassembled WGS sequence"/>
</dbReference>
<protein>
    <submittedName>
        <fullName evidence="2">Uncharacterized protein</fullName>
    </submittedName>
</protein>